<evidence type="ECO:0000256" key="11">
    <source>
        <dbReference type="ARBA" id="ARBA00048304"/>
    </source>
</evidence>
<dbReference type="InterPro" id="IPR048446">
    <property type="entry name" value="DncV_C"/>
</dbReference>
<keyword evidence="8" id="KW-0051">Antiviral defense</keyword>
<keyword evidence="3" id="KW-0479">Metal-binding</keyword>
<reference evidence="15" key="1">
    <citation type="submission" date="2023-07" db="EMBL/GenBank/DDBJ databases">
        <title>Gilvimarinus algae sp. nov., isolated from the surface of Kelp.</title>
        <authorList>
            <person name="Sun Y.Y."/>
            <person name="Gong Y."/>
            <person name="Du Z.J."/>
        </authorList>
    </citation>
    <scope>NUCLEOTIDE SEQUENCE</scope>
    <source>
        <strain evidence="15">SDUM040014</strain>
    </source>
</reference>
<evidence type="ECO:0000259" key="13">
    <source>
        <dbReference type="Pfam" id="PF21654"/>
    </source>
</evidence>
<sequence>MTWDFHNFFNNRKDGLVSKLLLSEAQKNELKKLRGIVRRRTKEIFEEAQSISREIGKNSLSLEMVEQKFNRTKIQYLSKAEKNRLAKLLLELSPDAKMEFDNLIPRFATQGSFQYDTLNRPYYAKQEMDIDDGTYMPMTIFKGEPRIGHTILLLLVDASLKSLESENEDWKFEAKQTCGRISIKREKTHIDVPMYAIPIEQFIQKEQAFCTMNEMRIGAISYSEFSDRMQEKKIDYEVDAESVNLALREGDKRWTNSDPKIVEKWFSESCARIGSQLRYIVRYMKAWRDAQWDVGGPSSICLMAACVNILNKEPCDESNMWSTIKLLAEKLPAEFENGIESPDSTDEKPLFLPKEYHGDFEKGILDKIKNLSGILNSAENAKTKDDALKIISEAFGDRVKNSEIIVSASASAAFQQDPDAESKPETISVSMKSGI</sequence>
<evidence type="ECO:0000259" key="14">
    <source>
        <dbReference type="Pfam" id="PF21713"/>
    </source>
</evidence>
<evidence type="ECO:0000313" key="15">
    <source>
        <dbReference type="EMBL" id="MDO3382397.1"/>
    </source>
</evidence>
<evidence type="ECO:0000256" key="12">
    <source>
        <dbReference type="SAM" id="MobiDB-lite"/>
    </source>
</evidence>
<accession>A0ABT8TE70</accession>
<evidence type="ECO:0000256" key="4">
    <source>
        <dbReference type="ARBA" id="ARBA00022741"/>
    </source>
</evidence>
<evidence type="ECO:0000256" key="5">
    <source>
        <dbReference type="ARBA" id="ARBA00022840"/>
    </source>
</evidence>
<proteinExistence type="predicted"/>
<dbReference type="Pfam" id="PF21654">
    <property type="entry name" value="DncV-like_NTFase"/>
    <property type="match status" value="1"/>
</dbReference>
<evidence type="ECO:0000256" key="1">
    <source>
        <dbReference type="ARBA" id="ARBA00022679"/>
    </source>
</evidence>
<keyword evidence="5" id="KW-0067">ATP-binding</keyword>
<keyword evidence="16" id="KW-1185">Reference proteome</keyword>
<comment type="caution">
    <text evidence="15">The sequence shown here is derived from an EMBL/GenBank/DDBJ whole genome shotgun (WGS) entry which is preliminary data.</text>
</comment>
<comment type="catalytic activity">
    <reaction evidence="11">
        <text>GTP + ATP = 3',3'-cGAMP + 2 diphosphate</text>
        <dbReference type="Rhea" id="RHEA:35647"/>
        <dbReference type="ChEBI" id="CHEBI:30616"/>
        <dbReference type="ChEBI" id="CHEBI:33019"/>
        <dbReference type="ChEBI" id="CHEBI:37565"/>
        <dbReference type="ChEBI" id="CHEBI:71501"/>
    </reaction>
    <physiologicalReaction direction="left-to-right" evidence="11">
        <dbReference type="Rhea" id="RHEA:35648"/>
    </physiologicalReaction>
</comment>
<keyword evidence="1" id="KW-0808">Transferase</keyword>
<evidence type="ECO:0000256" key="2">
    <source>
        <dbReference type="ARBA" id="ARBA00022695"/>
    </source>
</evidence>
<evidence type="ECO:0000256" key="7">
    <source>
        <dbReference type="ARBA" id="ARBA00023080"/>
    </source>
</evidence>
<keyword evidence="4" id="KW-0547">Nucleotide-binding</keyword>
<dbReference type="InterPro" id="IPR047805">
    <property type="entry name" value="GAMP_synthase"/>
</dbReference>
<keyword evidence="2" id="KW-0548">Nucleotidyltransferase</keyword>
<keyword evidence="7" id="KW-0546">Nucleotide metabolism</keyword>
<keyword evidence="6" id="KW-0460">Magnesium</keyword>
<feature type="compositionally biased region" description="Polar residues" evidence="12">
    <location>
        <begin position="425"/>
        <end position="435"/>
    </location>
</feature>
<gene>
    <name evidence="15" type="ORF">QWI16_09435</name>
</gene>
<dbReference type="NCBIfam" id="NF041078">
    <property type="entry name" value="cGAS"/>
    <property type="match status" value="1"/>
</dbReference>
<evidence type="ECO:0000256" key="6">
    <source>
        <dbReference type="ARBA" id="ARBA00022842"/>
    </source>
</evidence>
<evidence type="ECO:0000256" key="8">
    <source>
        <dbReference type="ARBA" id="ARBA00023118"/>
    </source>
</evidence>
<keyword evidence="9" id="KW-0342">GTP-binding</keyword>
<dbReference type="InterPro" id="IPR048445">
    <property type="entry name" value="DncV-like_NTFase"/>
</dbReference>
<feature type="domain" description="Cyclic GMP-AMP synthase C-terminal" evidence="14">
    <location>
        <begin position="274"/>
        <end position="407"/>
    </location>
</feature>
<dbReference type="Pfam" id="PF21713">
    <property type="entry name" value="DncV_C"/>
    <property type="match status" value="1"/>
</dbReference>
<protein>
    <recommendedName>
        <fullName evidence="10">Cyclic GMP-AMP synthase</fullName>
    </recommendedName>
</protein>
<evidence type="ECO:0000313" key="16">
    <source>
        <dbReference type="Proteomes" id="UP001168380"/>
    </source>
</evidence>
<evidence type="ECO:0000256" key="10">
    <source>
        <dbReference type="ARBA" id="ARBA00044145"/>
    </source>
</evidence>
<dbReference type="Proteomes" id="UP001168380">
    <property type="component" value="Unassembled WGS sequence"/>
</dbReference>
<dbReference type="RefSeq" id="WP_302712639.1">
    <property type="nucleotide sequence ID" value="NZ_JAULRT010000052.1"/>
</dbReference>
<name>A0ABT8TE70_9GAMM</name>
<feature type="domain" description="Cyclic GMP-AMP synthase DncV-like nucleotidyltransferase" evidence="13">
    <location>
        <begin position="105"/>
        <end position="195"/>
    </location>
</feature>
<feature type="region of interest" description="Disordered" evidence="12">
    <location>
        <begin position="414"/>
        <end position="435"/>
    </location>
</feature>
<evidence type="ECO:0000256" key="9">
    <source>
        <dbReference type="ARBA" id="ARBA00023134"/>
    </source>
</evidence>
<dbReference type="EMBL" id="JAULRT010000052">
    <property type="protein sequence ID" value="MDO3382397.1"/>
    <property type="molecule type" value="Genomic_DNA"/>
</dbReference>
<evidence type="ECO:0000256" key="3">
    <source>
        <dbReference type="ARBA" id="ARBA00022723"/>
    </source>
</evidence>
<organism evidence="15 16">
    <name type="scientific">Gilvimarinus algae</name>
    <dbReference type="NCBI Taxonomy" id="3058037"/>
    <lineage>
        <taxon>Bacteria</taxon>
        <taxon>Pseudomonadati</taxon>
        <taxon>Pseudomonadota</taxon>
        <taxon>Gammaproteobacteria</taxon>
        <taxon>Cellvibrionales</taxon>
        <taxon>Cellvibrionaceae</taxon>
        <taxon>Gilvimarinus</taxon>
    </lineage>
</organism>